<feature type="region of interest" description="Disordered" evidence="1">
    <location>
        <begin position="585"/>
        <end position="646"/>
    </location>
</feature>
<dbReference type="Proteomes" id="UP001362999">
    <property type="component" value="Unassembled WGS sequence"/>
</dbReference>
<dbReference type="InterPro" id="IPR046496">
    <property type="entry name" value="DUF6589"/>
</dbReference>
<dbReference type="Pfam" id="PF20231">
    <property type="entry name" value="DUF6589"/>
    <property type="match status" value="1"/>
</dbReference>
<name>A0AAW0ARV6_9AGAR</name>
<keyword evidence="4" id="KW-1185">Reference proteome</keyword>
<evidence type="ECO:0000259" key="2">
    <source>
        <dbReference type="Pfam" id="PF20231"/>
    </source>
</evidence>
<evidence type="ECO:0000313" key="4">
    <source>
        <dbReference type="Proteomes" id="UP001362999"/>
    </source>
</evidence>
<organism evidence="3 4">
    <name type="scientific">Favolaschia claudopus</name>
    <dbReference type="NCBI Taxonomy" id="2862362"/>
    <lineage>
        <taxon>Eukaryota</taxon>
        <taxon>Fungi</taxon>
        <taxon>Dikarya</taxon>
        <taxon>Basidiomycota</taxon>
        <taxon>Agaricomycotina</taxon>
        <taxon>Agaricomycetes</taxon>
        <taxon>Agaricomycetidae</taxon>
        <taxon>Agaricales</taxon>
        <taxon>Marasmiineae</taxon>
        <taxon>Mycenaceae</taxon>
        <taxon>Favolaschia</taxon>
    </lineage>
</organism>
<protein>
    <recommendedName>
        <fullName evidence="2">DUF6589 domain-containing protein</fullName>
    </recommendedName>
</protein>
<accession>A0AAW0ARV6</accession>
<dbReference type="EMBL" id="JAWWNJ010000052">
    <property type="protein sequence ID" value="KAK7016144.1"/>
    <property type="molecule type" value="Genomic_DNA"/>
</dbReference>
<reference evidence="3 4" key="1">
    <citation type="journal article" date="2024" name="J Genomics">
        <title>Draft genome sequencing and assembly of Favolaschia claudopus CIRM-BRFM 2984 isolated from oak limbs.</title>
        <authorList>
            <person name="Navarro D."/>
            <person name="Drula E."/>
            <person name="Chaduli D."/>
            <person name="Cazenave R."/>
            <person name="Ahrendt S."/>
            <person name="Wang J."/>
            <person name="Lipzen A."/>
            <person name="Daum C."/>
            <person name="Barry K."/>
            <person name="Grigoriev I.V."/>
            <person name="Favel A."/>
            <person name="Rosso M.N."/>
            <person name="Martin F."/>
        </authorList>
    </citation>
    <scope>NUCLEOTIDE SEQUENCE [LARGE SCALE GENOMIC DNA]</scope>
    <source>
        <strain evidence="3 4">CIRM-BRFM 2984</strain>
    </source>
</reference>
<dbReference type="AlphaFoldDB" id="A0AAW0ARV6"/>
<evidence type="ECO:0000256" key="1">
    <source>
        <dbReference type="SAM" id="MobiDB-lite"/>
    </source>
</evidence>
<evidence type="ECO:0000313" key="3">
    <source>
        <dbReference type="EMBL" id="KAK7016144.1"/>
    </source>
</evidence>
<feature type="compositionally biased region" description="Acidic residues" evidence="1">
    <location>
        <begin position="629"/>
        <end position="638"/>
    </location>
</feature>
<feature type="non-terminal residue" evidence="3">
    <location>
        <position position="870"/>
    </location>
</feature>
<proteinExistence type="predicted"/>
<feature type="domain" description="DUF6589" evidence="2">
    <location>
        <begin position="334"/>
        <end position="802"/>
    </location>
</feature>
<comment type="caution">
    <text evidence="3">The sequence shown here is derived from an EMBL/GenBank/DDBJ whole genome shotgun (WGS) entry which is preliminary data.</text>
</comment>
<gene>
    <name evidence="3" type="ORF">R3P38DRAFT_2718740</name>
</gene>
<sequence>MEELLKEWPFDTVGDFLQILFYNPTRSEPDLRGTTHASAVSQFLRGRTSVRMCDILPLMYYHRASYPSSQAVSSHEQDLRFSTSIEPERILHARPFISTWAVRLVAAEARKQVGRMANKSSDEDEHQIQLRASTNGRRETKVVTWNDLLANFNMNRIHELFGLRMPLPIFLTEAMAAPKSNGVYFVRKRRPHPMIQVGALASFIISRNRYANAPLAMVFGVFFFACKVHIDVKRVFCRLGYSVADSTARDALVSATAADFVVLRTTVADAEEREVTEGFMILDNCQEYADVWEQGIGRQSQLKVGTAGTYVWADDVAPGAFDAKPYYDNVAKKERMDLTTDSLFDDIQWPHIRRVIPLHWTRVLVEFYTGFEPLLDGINKIFRTAPVALHRMREGRKTRCQPLGTNSEHSTELQGMARGVEDFDQQIGIKTHEAGKQLHWIRGDGASFANLHNLSTYMAPLYNFKNKISTPEIWHTGATDLNSTAANHYGPATSRDPSSLSRCSNVAGFKRPSNVKSCDYYPTVRNFTLIWTAHVLDCWRIFFGVDDLQKYLDDLAARKTLPDLPTLIRHAETLADRYASQGAINASLSEEETTDPERVNQIPVGRSWTAPTDTSAPPPPSITHPTDTNADDEEMPDDDAPKVHKEKSGFTGDRVLRNSQIFMQDFGWWIEFAHAVPEGDIGRVWEIMKIWIFKFAGSSHHNYVNYLLEVYCMLRYEASKDLRNAILNNWLLNIKGELGHWIPGDLHQEHYIKWLKEMIRRHGGEFDDPFYRKTISPNVHHFIQIKEEVEAAFDLERRSQKHTSPHQRDELKLLLRTFKEEEVHVFRSKRSLGHAAVNQFARGCKRLEKDKLKAFLEKSTVLGDFVDEIR</sequence>